<dbReference type="GO" id="GO:0003700">
    <property type="term" value="F:DNA-binding transcription factor activity"/>
    <property type="evidence" value="ECO:0007669"/>
    <property type="project" value="TreeGrafter"/>
</dbReference>
<dbReference type="Pfam" id="PF00440">
    <property type="entry name" value="TetR_N"/>
    <property type="match status" value="1"/>
</dbReference>
<evidence type="ECO:0000259" key="7">
    <source>
        <dbReference type="PROSITE" id="PS50977"/>
    </source>
</evidence>
<keyword evidence="2" id="KW-0805">Transcription regulation</keyword>
<protein>
    <submittedName>
        <fullName evidence="8">Transcriptional regulator, TetR family protein</fullName>
    </submittedName>
</protein>
<evidence type="ECO:0000256" key="4">
    <source>
        <dbReference type="ARBA" id="ARBA00023163"/>
    </source>
</evidence>
<dbReference type="InterPro" id="IPR009057">
    <property type="entry name" value="Homeodomain-like_sf"/>
</dbReference>
<name>F6ELD4_HOYSD</name>
<dbReference type="InterPro" id="IPR001647">
    <property type="entry name" value="HTH_TetR"/>
</dbReference>
<keyword evidence="9" id="KW-1185">Reference proteome</keyword>
<feature type="DNA-binding region" description="H-T-H motif" evidence="5">
    <location>
        <begin position="54"/>
        <end position="73"/>
    </location>
</feature>
<sequence length="245" mass="26679">MTYMATARTTKSDPPLSAAATPRRTQEERSAESRERLIAAAIELLGAKGYSRTTLVDIGKRAGLSRGLVTFHFGSKEQCMAAVVDTIRAMVTAELDRKSADARGLEAVDLMIDTYLTTEEFRSSHAMRAMFAIIMESITESSILRKSVAEQNAIFRRMLADWITQAHEDGDIELRDDPLGLATLIEGLLRGTLIQSLTDPDAVDLRAIAKLSKAVVRNHLQASPGRLSGTDVTSRVRSRGSATSA</sequence>
<dbReference type="PANTHER" id="PTHR30055">
    <property type="entry name" value="HTH-TYPE TRANSCRIPTIONAL REGULATOR RUTR"/>
    <property type="match status" value="1"/>
</dbReference>
<dbReference type="InterPro" id="IPR023772">
    <property type="entry name" value="DNA-bd_HTH_TetR-type_CS"/>
</dbReference>
<dbReference type="GO" id="GO:0000976">
    <property type="term" value="F:transcription cis-regulatory region binding"/>
    <property type="evidence" value="ECO:0007669"/>
    <property type="project" value="TreeGrafter"/>
</dbReference>
<dbReference type="EMBL" id="CP002786">
    <property type="protein sequence ID" value="AEF39226.1"/>
    <property type="molecule type" value="Genomic_DNA"/>
</dbReference>
<dbReference type="Gene3D" id="1.10.357.10">
    <property type="entry name" value="Tetracycline Repressor, domain 2"/>
    <property type="match status" value="1"/>
</dbReference>
<dbReference type="Pfam" id="PF13977">
    <property type="entry name" value="TetR_C_6"/>
    <property type="match status" value="1"/>
</dbReference>
<keyword evidence="1" id="KW-0678">Repressor</keyword>
<reference evidence="8 9" key="1">
    <citation type="journal article" date="2011" name="J. Bacteriol.">
        <title>Complete genome sequence of Amycolicicoccus subflavus DQS3-9A1T, an actinomycete isolated from crude oil-polluted soil.</title>
        <authorList>
            <person name="Cai M."/>
            <person name="Chen W.M."/>
            <person name="Nie Y."/>
            <person name="Chi C.Q."/>
            <person name="Wang Y.N."/>
            <person name="Tang Y.Q."/>
            <person name="Li G.Y."/>
            <person name="Wu X.L."/>
        </authorList>
    </citation>
    <scope>NUCLEOTIDE SEQUENCE [LARGE SCALE GENOMIC DNA]</scope>
    <source>
        <strain evidence="9">DSM 45089 / DQS3-9A1</strain>
    </source>
</reference>
<accession>F6ELD4</accession>
<evidence type="ECO:0000256" key="2">
    <source>
        <dbReference type="ARBA" id="ARBA00023015"/>
    </source>
</evidence>
<evidence type="ECO:0000256" key="1">
    <source>
        <dbReference type="ARBA" id="ARBA00022491"/>
    </source>
</evidence>
<evidence type="ECO:0000313" key="8">
    <source>
        <dbReference type="EMBL" id="AEF39226.1"/>
    </source>
</evidence>
<dbReference type="Proteomes" id="UP000009235">
    <property type="component" value="Chromosome"/>
</dbReference>
<dbReference type="eggNOG" id="COG1309">
    <property type="taxonomic scope" value="Bacteria"/>
</dbReference>
<keyword evidence="3 5" id="KW-0238">DNA-binding</keyword>
<dbReference type="PROSITE" id="PS01081">
    <property type="entry name" value="HTH_TETR_1"/>
    <property type="match status" value="1"/>
</dbReference>
<feature type="region of interest" description="Disordered" evidence="6">
    <location>
        <begin position="225"/>
        <end position="245"/>
    </location>
</feature>
<feature type="compositionally biased region" description="Polar residues" evidence="6">
    <location>
        <begin position="230"/>
        <end position="245"/>
    </location>
</feature>
<dbReference type="KEGG" id="asd:AS9A_0772"/>
<dbReference type="InterPro" id="IPR050109">
    <property type="entry name" value="HTH-type_TetR-like_transc_reg"/>
</dbReference>
<dbReference type="InterPro" id="IPR039538">
    <property type="entry name" value="BetI_C"/>
</dbReference>
<feature type="region of interest" description="Disordered" evidence="6">
    <location>
        <begin position="1"/>
        <end position="32"/>
    </location>
</feature>
<dbReference type="SUPFAM" id="SSF46689">
    <property type="entry name" value="Homeodomain-like"/>
    <property type="match status" value="1"/>
</dbReference>
<dbReference type="STRING" id="443218.AS9A_0772"/>
<dbReference type="InterPro" id="IPR036271">
    <property type="entry name" value="Tet_transcr_reg_TetR-rel_C_sf"/>
</dbReference>
<keyword evidence="4" id="KW-0804">Transcription</keyword>
<evidence type="ECO:0000256" key="5">
    <source>
        <dbReference type="PROSITE-ProRule" id="PRU00335"/>
    </source>
</evidence>
<evidence type="ECO:0000256" key="3">
    <source>
        <dbReference type="ARBA" id="ARBA00023125"/>
    </source>
</evidence>
<dbReference type="PANTHER" id="PTHR30055:SF234">
    <property type="entry name" value="HTH-TYPE TRANSCRIPTIONAL REGULATOR BETI"/>
    <property type="match status" value="1"/>
</dbReference>
<dbReference type="PRINTS" id="PR00455">
    <property type="entry name" value="HTHTETR"/>
</dbReference>
<gene>
    <name evidence="8" type="ordered locus">AS9A_0772</name>
</gene>
<dbReference type="HOGENOM" id="CLU_069356_44_2_11"/>
<dbReference type="SUPFAM" id="SSF48498">
    <property type="entry name" value="Tetracyclin repressor-like, C-terminal domain"/>
    <property type="match status" value="1"/>
</dbReference>
<dbReference type="PROSITE" id="PS50977">
    <property type="entry name" value="HTH_TETR_2"/>
    <property type="match status" value="1"/>
</dbReference>
<evidence type="ECO:0000313" key="9">
    <source>
        <dbReference type="Proteomes" id="UP000009235"/>
    </source>
</evidence>
<proteinExistence type="predicted"/>
<organism evidence="8 9">
    <name type="scientific">Hoyosella subflava (strain DSM 45089 / JCM 17490 / NBRC 109087 / DQS3-9A1)</name>
    <name type="common">Amycolicicoccus subflavus</name>
    <dbReference type="NCBI Taxonomy" id="443218"/>
    <lineage>
        <taxon>Bacteria</taxon>
        <taxon>Bacillati</taxon>
        <taxon>Actinomycetota</taxon>
        <taxon>Actinomycetes</taxon>
        <taxon>Mycobacteriales</taxon>
        <taxon>Hoyosellaceae</taxon>
        <taxon>Hoyosella</taxon>
    </lineage>
</organism>
<feature type="domain" description="HTH tetR-type" evidence="7">
    <location>
        <begin position="31"/>
        <end position="91"/>
    </location>
</feature>
<evidence type="ECO:0000256" key="6">
    <source>
        <dbReference type="SAM" id="MobiDB-lite"/>
    </source>
</evidence>
<dbReference type="AlphaFoldDB" id="F6ELD4"/>